<proteinExistence type="predicted"/>
<dbReference type="EMBL" id="CM000833">
    <property type="protein sequence ID" value="EET05196.1"/>
    <property type="molecule type" value="Genomic_DNA"/>
</dbReference>
<dbReference type="HOGENOM" id="CLU_152418_0_0_4"/>
<dbReference type="Proteomes" id="UP000001812">
    <property type="component" value="Chromosome II"/>
</dbReference>
<organism evidence="1">
    <name type="scientific">Burkholderia pseudomallei 1710a</name>
    <dbReference type="NCBI Taxonomy" id="320371"/>
    <lineage>
        <taxon>Bacteria</taxon>
        <taxon>Pseudomonadati</taxon>
        <taxon>Pseudomonadota</taxon>
        <taxon>Betaproteobacteria</taxon>
        <taxon>Burkholderiales</taxon>
        <taxon>Burkholderiaceae</taxon>
        <taxon>Burkholderia</taxon>
        <taxon>pseudomallei group</taxon>
    </lineage>
</organism>
<accession>A0A0E1VYS3</accession>
<reference evidence="1" key="1">
    <citation type="submission" date="2009-05" db="EMBL/GenBank/DDBJ databases">
        <authorList>
            <person name="Harkins D.M."/>
            <person name="DeShazer D."/>
            <person name="Woods D.E."/>
            <person name="Brinkac L.M."/>
            <person name="Brown K.A."/>
            <person name="Hung G.C."/>
            <person name="Tuanyok A."/>
            <person name="Zhang B."/>
            <person name="Nierman W.C."/>
        </authorList>
    </citation>
    <scope>NUCLEOTIDE SEQUENCE [LARGE SCALE GENOMIC DNA]</scope>
    <source>
        <strain evidence="1">1710a</strain>
    </source>
</reference>
<gene>
    <name evidence="1" type="ORF">BURPS1710A_A2650</name>
</gene>
<name>A0A0E1VYS3_BURPE</name>
<dbReference type="AlphaFoldDB" id="A0A0E1VYS3"/>
<evidence type="ECO:0000313" key="1">
    <source>
        <dbReference type="EMBL" id="EET05196.1"/>
    </source>
</evidence>
<protein>
    <submittedName>
        <fullName evidence="1">Uncharacterized protein</fullName>
    </submittedName>
</protein>
<sequence>MKLIQIRFIERLLFVLSNTPPDIELVYFDHSTRSIRTVSGRAKFDSIRQTSIRKQSLLPTTPSRPELIESIFRGLSNATFTKSCFPYARFFSPIRG</sequence>